<evidence type="ECO:0000256" key="4">
    <source>
        <dbReference type="ARBA" id="ARBA00022692"/>
    </source>
</evidence>
<comment type="subcellular location">
    <subcellularLocation>
        <location evidence="8">Cell membrane</location>
        <topology evidence="8">Multi-pass membrane protein</topology>
    </subcellularLocation>
    <subcellularLocation>
        <location evidence="1">Membrane</location>
        <topology evidence="1">Multi-pass membrane protein</topology>
    </subcellularLocation>
</comment>
<evidence type="ECO:0000256" key="7">
    <source>
        <dbReference type="ARBA" id="ARBA00023177"/>
    </source>
</evidence>
<reference evidence="10 11" key="1">
    <citation type="submission" date="2014-10" db="EMBL/GenBank/DDBJ databases">
        <title>Draft genome of anammox bacterium scalindua brodae, obtained using differential coverage binning of sequence data from two enrichment reactors.</title>
        <authorList>
            <person name="Speth D.R."/>
            <person name="Russ L."/>
            <person name="Kartal B."/>
            <person name="Op den Camp H.J."/>
            <person name="Dutilh B.E."/>
            <person name="Jetten M.S."/>
        </authorList>
    </citation>
    <scope>NUCLEOTIDE SEQUENCE [LARGE SCALE GENOMIC DNA]</scope>
    <source>
        <strain evidence="10">RU1</strain>
    </source>
</reference>
<feature type="transmembrane region" description="Helical" evidence="8">
    <location>
        <begin position="375"/>
        <end position="396"/>
    </location>
</feature>
<evidence type="ECO:0000256" key="1">
    <source>
        <dbReference type="ARBA" id="ARBA00004141"/>
    </source>
</evidence>
<dbReference type="Proteomes" id="UP000030652">
    <property type="component" value="Unassembled WGS sequence"/>
</dbReference>
<dbReference type="PANTHER" id="PTHR11730">
    <property type="entry name" value="AMMONIUM TRANSPORTER"/>
    <property type="match status" value="1"/>
</dbReference>
<dbReference type="GO" id="GO:0005886">
    <property type="term" value="C:plasma membrane"/>
    <property type="evidence" value="ECO:0007669"/>
    <property type="project" value="UniProtKB-SubCell"/>
</dbReference>
<dbReference type="InterPro" id="IPR018047">
    <property type="entry name" value="Ammonium_transpt_CS"/>
</dbReference>
<keyword evidence="4 8" id="KW-0812">Transmembrane</keyword>
<feature type="transmembrane region" description="Helical" evidence="8">
    <location>
        <begin position="217"/>
        <end position="238"/>
    </location>
</feature>
<dbReference type="InterPro" id="IPR029020">
    <property type="entry name" value="Ammonium/urea_transptr"/>
</dbReference>
<dbReference type="Pfam" id="PF00909">
    <property type="entry name" value="Ammonium_transp"/>
    <property type="match status" value="1"/>
</dbReference>
<dbReference type="GO" id="GO:0008519">
    <property type="term" value="F:ammonium channel activity"/>
    <property type="evidence" value="ECO:0007669"/>
    <property type="project" value="InterPro"/>
</dbReference>
<evidence type="ECO:0000256" key="6">
    <source>
        <dbReference type="ARBA" id="ARBA00023136"/>
    </source>
</evidence>
<comment type="similarity">
    <text evidence="2 8">Belongs to the ammonia transporter channel (TC 1.A.11.2) family.</text>
</comment>
<feature type="transmembrane region" description="Helical" evidence="8">
    <location>
        <begin position="342"/>
        <end position="363"/>
    </location>
</feature>
<keyword evidence="7 8" id="KW-0924">Ammonia transport</keyword>
<feature type="transmembrane region" description="Helical" evidence="8">
    <location>
        <begin position="316"/>
        <end position="336"/>
    </location>
</feature>
<feature type="transmembrane region" description="Helical" evidence="8">
    <location>
        <begin position="24"/>
        <end position="43"/>
    </location>
</feature>
<dbReference type="PATRIC" id="fig|237368.3.peg.2178"/>
<keyword evidence="6 8" id="KW-0472">Membrane</keyword>
<dbReference type="Gene3D" id="1.10.3430.10">
    <property type="entry name" value="Ammonium transporter AmtB like domains"/>
    <property type="match status" value="1"/>
</dbReference>
<evidence type="ECO:0000313" key="10">
    <source>
        <dbReference type="EMBL" id="KHE92254.1"/>
    </source>
</evidence>
<accession>A0A0B0EI49</accession>
<dbReference type="eggNOG" id="COG0004">
    <property type="taxonomic scope" value="Bacteria"/>
</dbReference>
<dbReference type="AlphaFoldDB" id="A0A0B0EI49"/>
<feature type="transmembrane region" description="Helical" evidence="8">
    <location>
        <begin position="288"/>
        <end position="309"/>
    </location>
</feature>
<keyword evidence="5 8" id="KW-1133">Transmembrane helix</keyword>
<feature type="domain" description="Ammonium transporter AmtB-like" evidence="9">
    <location>
        <begin position="64"/>
        <end position="460"/>
    </location>
</feature>
<feature type="transmembrane region" description="Helical" evidence="8">
    <location>
        <begin position="104"/>
        <end position="124"/>
    </location>
</feature>
<feature type="transmembrane region" description="Helical" evidence="8">
    <location>
        <begin position="408"/>
        <end position="435"/>
    </location>
</feature>
<dbReference type="EMBL" id="JRYO01000143">
    <property type="protein sequence ID" value="KHE92254.1"/>
    <property type="molecule type" value="Genomic_DNA"/>
</dbReference>
<proteinExistence type="inferred from homology"/>
<dbReference type="NCBIfam" id="TIGR00836">
    <property type="entry name" value="amt"/>
    <property type="match status" value="1"/>
</dbReference>
<dbReference type="GO" id="GO:0097272">
    <property type="term" value="P:ammonium homeostasis"/>
    <property type="evidence" value="ECO:0007669"/>
    <property type="project" value="TreeGrafter"/>
</dbReference>
<organism evidence="10 11">
    <name type="scientific">Candidatus Scalindua brodae</name>
    <dbReference type="NCBI Taxonomy" id="237368"/>
    <lineage>
        <taxon>Bacteria</taxon>
        <taxon>Pseudomonadati</taxon>
        <taxon>Planctomycetota</taxon>
        <taxon>Candidatus Brocadiia</taxon>
        <taxon>Candidatus Brocadiales</taxon>
        <taxon>Candidatus Scalinduaceae</taxon>
        <taxon>Candidatus Scalindua</taxon>
    </lineage>
</organism>
<gene>
    <name evidence="10" type="ORF">SCABRO_02017</name>
</gene>
<name>A0A0B0EI49_9BACT</name>
<evidence type="ECO:0000259" key="9">
    <source>
        <dbReference type="Pfam" id="PF00909"/>
    </source>
</evidence>
<feature type="transmembrane region" description="Helical" evidence="8">
    <location>
        <begin position="259"/>
        <end position="276"/>
    </location>
</feature>
<dbReference type="SUPFAM" id="SSF111352">
    <property type="entry name" value="Ammonium transporter"/>
    <property type="match status" value="1"/>
</dbReference>
<evidence type="ECO:0000256" key="5">
    <source>
        <dbReference type="ARBA" id="ARBA00022989"/>
    </source>
</evidence>
<feature type="transmembrane region" description="Helical" evidence="8">
    <location>
        <begin position="144"/>
        <end position="167"/>
    </location>
</feature>
<sequence length="552" mass="61016">MRMVDLRSDTVTEMQNIKKYKKPFLIIIISIIVLTLFINPYYYHAYAGYAESSIQLLQKKIDYIWIIIAASMVFFMQVGFTAFEAGSVQAKNAISVSIKNILNFLVSSIAYFIVGFGLMFGLSYEGYTGINNFLLIGIDVHPNTLGYAFVFFQLVFASTAATIISGAFAERAKLLTHICTTIFVVCVIYPVFGHWAWGHLFYFNQHGWLGKLGFIDFAGSTVVHSISGWVALAGAIVLGPRIGKFNSDGTVNRMHGHNLPLATLGTFFLWFGWFGFNGGSLLRADTSIGLVIINTTLSGAVAGVAVAIFGKLRNKGLDAADILLGIMGGLVAIGAGCSRVSSVYACIVGLFAGIIAMIAKDFIEKILKVDDPVGAVPIHGFCGVWGTLAVGLFTPVSEFSVTNSNRLLQIGVQCIGIIVAFAWAFPLGLLFFWCLKKLVGIRVSTEEETKGLNISEYTDVTSWLDFVKITKVQDMNSALQDRIKGRTRELEYIKKNLEEDVRKRTSELEESRDAFKKKVEQLEGFERVAIGRELKMKKMEQELKNFKNPNQK</sequence>
<evidence type="ECO:0000313" key="11">
    <source>
        <dbReference type="Proteomes" id="UP000030652"/>
    </source>
</evidence>
<evidence type="ECO:0000256" key="8">
    <source>
        <dbReference type="RuleBase" id="RU362002"/>
    </source>
</evidence>
<keyword evidence="3 8" id="KW-0813">Transport</keyword>
<evidence type="ECO:0000256" key="3">
    <source>
        <dbReference type="ARBA" id="ARBA00022448"/>
    </source>
</evidence>
<protein>
    <recommendedName>
        <fullName evidence="8">Ammonium transporter</fullName>
    </recommendedName>
</protein>
<evidence type="ECO:0000256" key="2">
    <source>
        <dbReference type="ARBA" id="ARBA00005887"/>
    </source>
</evidence>
<dbReference type="InterPro" id="IPR024041">
    <property type="entry name" value="NH4_transpt_AmtB-like_dom"/>
</dbReference>
<feature type="transmembrane region" description="Helical" evidence="8">
    <location>
        <begin position="63"/>
        <end position="83"/>
    </location>
</feature>
<dbReference type="PANTHER" id="PTHR11730:SF89">
    <property type="entry name" value="AMMONIUM TRANSPORTER SLL0108-RELATED"/>
    <property type="match status" value="1"/>
</dbReference>
<dbReference type="PROSITE" id="PS01219">
    <property type="entry name" value="AMMONIUM_TRANSP"/>
    <property type="match status" value="1"/>
</dbReference>
<comment type="caution">
    <text evidence="10">The sequence shown here is derived from an EMBL/GenBank/DDBJ whole genome shotgun (WGS) entry which is preliminary data.</text>
</comment>
<dbReference type="InterPro" id="IPR001905">
    <property type="entry name" value="Ammonium_transpt"/>
</dbReference>
<feature type="transmembrane region" description="Helical" evidence="8">
    <location>
        <begin position="174"/>
        <end position="197"/>
    </location>
</feature>